<keyword evidence="2 6" id="KW-0547">Nucleotide-binding</keyword>
<dbReference type="EMBL" id="CAXITT010000010">
    <property type="protein sequence ID" value="CAL1526875.1"/>
    <property type="molecule type" value="Genomic_DNA"/>
</dbReference>
<dbReference type="GO" id="GO:0090385">
    <property type="term" value="P:phagosome-lysosome fusion"/>
    <property type="evidence" value="ECO:0007669"/>
    <property type="project" value="TreeGrafter"/>
</dbReference>
<dbReference type="InterPro" id="IPR001806">
    <property type="entry name" value="Small_GTPase"/>
</dbReference>
<keyword evidence="6" id="KW-0472">Membrane</keyword>
<dbReference type="PANTHER" id="PTHR47981:SF39">
    <property type="entry name" value="RAS-RELATED PROTEIN RAB"/>
    <property type="match status" value="1"/>
</dbReference>
<dbReference type="Pfam" id="PF00071">
    <property type="entry name" value="Ras"/>
    <property type="match status" value="1"/>
</dbReference>
<dbReference type="FunFam" id="3.40.50.300:FF:002133">
    <property type="entry name" value="Ras family protein"/>
    <property type="match status" value="1"/>
</dbReference>
<dbReference type="GO" id="GO:0003924">
    <property type="term" value="F:GTPase activity"/>
    <property type="evidence" value="ECO:0007669"/>
    <property type="project" value="UniProtKB-UniRule"/>
</dbReference>
<feature type="region of interest" description="Disordered" evidence="7">
    <location>
        <begin position="214"/>
        <end position="236"/>
    </location>
</feature>
<dbReference type="PROSITE" id="PS51421">
    <property type="entry name" value="RAS"/>
    <property type="match status" value="1"/>
</dbReference>
<dbReference type="InterPro" id="IPR027417">
    <property type="entry name" value="P-loop_NTPase"/>
</dbReference>
<comment type="similarity">
    <text evidence="1 6">Belongs to the small GTPase superfamily. Rab family.</text>
</comment>
<evidence type="ECO:0000256" key="3">
    <source>
        <dbReference type="ARBA" id="ARBA00023134"/>
    </source>
</evidence>
<accession>A0AAV2GZN6</accession>
<name>A0AAV2GZN6_LYMST</name>
<organism evidence="8 9">
    <name type="scientific">Lymnaea stagnalis</name>
    <name type="common">Great pond snail</name>
    <name type="synonym">Helix stagnalis</name>
    <dbReference type="NCBI Taxonomy" id="6523"/>
    <lineage>
        <taxon>Eukaryota</taxon>
        <taxon>Metazoa</taxon>
        <taxon>Spiralia</taxon>
        <taxon>Lophotrochozoa</taxon>
        <taxon>Mollusca</taxon>
        <taxon>Gastropoda</taxon>
        <taxon>Heterobranchia</taxon>
        <taxon>Euthyneura</taxon>
        <taxon>Panpulmonata</taxon>
        <taxon>Hygrophila</taxon>
        <taxon>Lymnaeoidea</taxon>
        <taxon>Lymnaeidae</taxon>
        <taxon>Lymnaea</taxon>
    </lineage>
</organism>
<dbReference type="SMART" id="SM00174">
    <property type="entry name" value="RHO"/>
    <property type="match status" value="1"/>
</dbReference>
<evidence type="ECO:0000256" key="2">
    <source>
        <dbReference type="ARBA" id="ARBA00022741"/>
    </source>
</evidence>
<protein>
    <recommendedName>
        <fullName evidence="6">Ras-related protein Rab</fullName>
    </recommendedName>
</protein>
<keyword evidence="3 6" id="KW-0342">GTP-binding</keyword>
<comment type="function">
    <text evidence="6">The small GTPases Rab are key regulators in vesicle trafficking.</text>
</comment>
<dbReference type="PRINTS" id="PR00449">
    <property type="entry name" value="RASTRNSFRMNG"/>
</dbReference>
<evidence type="ECO:0000313" key="9">
    <source>
        <dbReference type="Proteomes" id="UP001497497"/>
    </source>
</evidence>
<dbReference type="GO" id="GO:0005525">
    <property type="term" value="F:GTP binding"/>
    <property type="evidence" value="ECO:0007669"/>
    <property type="project" value="UniProtKB-UniRule"/>
</dbReference>
<comment type="subcellular location">
    <subcellularLocation>
        <location evidence="6">Membrane</location>
        <topology evidence="6">Lipid-anchor</topology>
    </subcellularLocation>
</comment>
<dbReference type="AlphaFoldDB" id="A0AAV2GZN6"/>
<feature type="compositionally biased region" description="Basic and acidic residues" evidence="7">
    <location>
        <begin position="225"/>
        <end position="236"/>
    </location>
</feature>
<dbReference type="SUPFAM" id="SSF52540">
    <property type="entry name" value="P-loop containing nucleoside triphosphate hydrolases"/>
    <property type="match status" value="1"/>
</dbReference>
<reference evidence="8 9" key="1">
    <citation type="submission" date="2024-04" db="EMBL/GenBank/DDBJ databases">
        <authorList>
            <consortium name="Genoscope - CEA"/>
            <person name="William W."/>
        </authorList>
    </citation>
    <scope>NUCLEOTIDE SEQUENCE [LARGE SCALE GENOMIC DNA]</scope>
</reference>
<dbReference type="GO" id="GO:0045335">
    <property type="term" value="C:phagocytic vesicle"/>
    <property type="evidence" value="ECO:0007669"/>
    <property type="project" value="TreeGrafter"/>
</dbReference>
<dbReference type="GO" id="GO:0005764">
    <property type="term" value="C:lysosome"/>
    <property type="evidence" value="ECO:0007669"/>
    <property type="project" value="TreeGrafter"/>
</dbReference>
<dbReference type="GO" id="GO:0005770">
    <property type="term" value="C:late endosome"/>
    <property type="evidence" value="ECO:0007669"/>
    <property type="project" value="TreeGrafter"/>
</dbReference>
<evidence type="ECO:0000256" key="1">
    <source>
        <dbReference type="ARBA" id="ARBA00006270"/>
    </source>
</evidence>
<keyword evidence="5 6" id="KW-0636">Prenylation</keyword>
<dbReference type="SMART" id="SM00176">
    <property type="entry name" value="RAN"/>
    <property type="match status" value="1"/>
</dbReference>
<proteinExistence type="inferred from homology"/>
<dbReference type="SMART" id="SM00175">
    <property type="entry name" value="RAB"/>
    <property type="match status" value="1"/>
</dbReference>
<dbReference type="InterPro" id="IPR030697">
    <property type="entry name" value="Rab29/Rab38/Rab32"/>
</dbReference>
<dbReference type="Proteomes" id="UP001497497">
    <property type="component" value="Unassembled WGS sequence"/>
</dbReference>
<dbReference type="PANTHER" id="PTHR47981">
    <property type="entry name" value="RAB FAMILY"/>
    <property type="match status" value="1"/>
</dbReference>
<dbReference type="GO" id="GO:0008333">
    <property type="term" value="P:endosome to lysosome transport"/>
    <property type="evidence" value="ECO:0007669"/>
    <property type="project" value="TreeGrafter"/>
</dbReference>
<dbReference type="SMART" id="SM00173">
    <property type="entry name" value="RAS"/>
    <property type="match status" value="1"/>
</dbReference>
<dbReference type="NCBIfam" id="TIGR00231">
    <property type="entry name" value="small_GTP"/>
    <property type="match status" value="1"/>
</dbReference>
<evidence type="ECO:0000256" key="5">
    <source>
        <dbReference type="ARBA" id="ARBA00023289"/>
    </source>
</evidence>
<dbReference type="Gene3D" id="3.40.50.300">
    <property type="entry name" value="P-loop containing nucleotide triphosphate hydrolases"/>
    <property type="match status" value="1"/>
</dbReference>
<dbReference type="CDD" id="cd04107">
    <property type="entry name" value="Rab32_Rab38"/>
    <property type="match status" value="1"/>
</dbReference>
<dbReference type="InterPro" id="IPR005225">
    <property type="entry name" value="Small_GTP-bd"/>
</dbReference>
<evidence type="ECO:0000256" key="7">
    <source>
        <dbReference type="SAM" id="MobiDB-lite"/>
    </source>
</evidence>
<evidence type="ECO:0000313" key="8">
    <source>
        <dbReference type="EMBL" id="CAL1526875.1"/>
    </source>
</evidence>
<gene>
    <name evidence="8" type="ORF">GSLYS_00001052001</name>
</gene>
<dbReference type="GO" id="GO:0016020">
    <property type="term" value="C:membrane"/>
    <property type="evidence" value="ECO:0007669"/>
    <property type="project" value="UniProtKB-SubCell"/>
</dbReference>
<sequence length="236" mass="26375">MSATTGPGDGSRNNEGEANSVTVREHLYKVLVIGEFGVGKTSIIRRYTEGYFSPNYKLTIGVDFALKSIEWSKNVKVNLQLWDIAGHERFGHMTRVYYKYAIAAIIVFDLSRPATFDSVLKWLDDVNSKVMLANENPVPVLLLANKCDIDDVSLETEKLNRFCQERNFIGWYPTSAKTSQNIEDAMNFLVEHILSLPSGAQQPGEHMTMTTSVTNSADESNFDGIEEKEKSSGCCN</sequence>
<dbReference type="PROSITE" id="PS51419">
    <property type="entry name" value="RAB"/>
    <property type="match status" value="1"/>
</dbReference>
<evidence type="ECO:0000256" key="6">
    <source>
        <dbReference type="RuleBase" id="RU367128"/>
    </source>
</evidence>
<evidence type="ECO:0000256" key="4">
    <source>
        <dbReference type="ARBA" id="ARBA00023288"/>
    </source>
</evidence>
<keyword evidence="9" id="KW-1185">Reference proteome</keyword>
<dbReference type="GO" id="GO:0005802">
    <property type="term" value="C:trans-Golgi network"/>
    <property type="evidence" value="ECO:0007669"/>
    <property type="project" value="UniProtKB-UniRule"/>
</dbReference>
<keyword evidence="4 6" id="KW-0449">Lipoprotein</keyword>
<comment type="caution">
    <text evidence="8">The sequence shown here is derived from an EMBL/GenBank/DDBJ whole genome shotgun (WGS) entry which is preliminary data.</text>
</comment>